<dbReference type="EMBL" id="FQUF01000010">
    <property type="protein sequence ID" value="SHE64336.1"/>
    <property type="molecule type" value="Genomic_DNA"/>
</dbReference>
<dbReference type="AlphaFoldDB" id="A0A1M4V5S9"/>
<feature type="compositionally biased region" description="Acidic residues" evidence="1">
    <location>
        <begin position="23"/>
        <end position="41"/>
    </location>
</feature>
<organism evidence="3 4">
    <name type="scientific">Atopostipes suicloacalis DSM 15692</name>
    <dbReference type="NCBI Taxonomy" id="1121025"/>
    <lineage>
        <taxon>Bacteria</taxon>
        <taxon>Bacillati</taxon>
        <taxon>Bacillota</taxon>
        <taxon>Bacilli</taxon>
        <taxon>Lactobacillales</taxon>
        <taxon>Carnobacteriaceae</taxon>
        <taxon>Atopostipes</taxon>
    </lineage>
</organism>
<keyword evidence="2" id="KW-0732">Signal</keyword>
<feature type="signal peptide" evidence="2">
    <location>
        <begin position="1"/>
        <end position="25"/>
    </location>
</feature>
<feature type="region of interest" description="Disordered" evidence="1">
    <location>
        <begin position="18"/>
        <end position="72"/>
    </location>
</feature>
<keyword evidence="4" id="KW-1185">Reference proteome</keyword>
<protein>
    <recommendedName>
        <fullName evidence="5">Lipoprotein</fullName>
    </recommendedName>
</protein>
<evidence type="ECO:0000256" key="1">
    <source>
        <dbReference type="SAM" id="MobiDB-lite"/>
    </source>
</evidence>
<evidence type="ECO:0000256" key="2">
    <source>
        <dbReference type="SAM" id="SignalP"/>
    </source>
</evidence>
<dbReference type="RefSeq" id="WP_073296846.1">
    <property type="nucleotide sequence ID" value="NZ_FQUF01000010.1"/>
</dbReference>
<proteinExistence type="predicted"/>
<evidence type="ECO:0008006" key="5">
    <source>
        <dbReference type="Google" id="ProtNLM"/>
    </source>
</evidence>
<evidence type="ECO:0000313" key="4">
    <source>
        <dbReference type="Proteomes" id="UP000184128"/>
    </source>
</evidence>
<sequence length="176" mass="18873">MSYKKLLSLLAVSTLALGACGTDDAEEPETDDTEQTEETDSNETAGSSSQDLINQAKDDSGEAFPEYGLEVEGTWTTEGYEVGHAPGEAATIPVDIISEAEEYNTYLLEDGIIHEVISDTPEVEFTVDNPSADAEYIVGVSPEDLGEAGDEADAEDFARSEKVLLVEAEPEEEAEE</sequence>
<evidence type="ECO:0000313" key="3">
    <source>
        <dbReference type="EMBL" id="SHE64336.1"/>
    </source>
</evidence>
<accession>A0A1M4V5S9</accession>
<reference evidence="4" key="1">
    <citation type="submission" date="2016-11" db="EMBL/GenBank/DDBJ databases">
        <authorList>
            <person name="Varghese N."/>
            <person name="Submissions S."/>
        </authorList>
    </citation>
    <scope>NUCLEOTIDE SEQUENCE [LARGE SCALE GENOMIC DNA]</scope>
    <source>
        <strain evidence="4">DSM 15692</strain>
    </source>
</reference>
<gene>
    <name evidence="3" type="ORF">SAMN02745249_00840</name>
</gene>
<name>A0A1M4V5S9_9LACT</name>
<feature type="chain" id="PRO_5009907837" description="Lipoprotein" evidence="2">
    <location>
        <begin position="26"/>
        <end position="176"/>
    </location>
</feature>
<dbReference type="Proteomes" id="UP000184128">
    <property type="component" value="Unassembled WGS sequence"/>
</dbReference>
<dbReference type="PROSITE" id="PS51257">
    <property type="entry name" value="PROKAR_LIPOPROTEIN"/>
    <property type="match status" value="1"/>
</dbReference>